<dbReference type="OrthoDB" id="384737at2"/>
<dbReference type="NCBIfam" id="NF009839">
    <property type="entry name" value="PRK13314.1"/>
    <property type="match status" value="1"/>
</dbReference>
<keyword evidence="6 7" id="KW-0503">Monooxygenase</keyword>
<dbReference type="PANTHER" id="PTHR34474">
    <property type="entry name" value="SIGNAL TRANSDUCTION PROTEIN TRAP"/>
    <property type="match status" value="1"/>
</dbReference>
<proteinExistence type="inferred from homology"/>
<keyword evidence="5 7" id="KW-0408">Iron</keyword>
<dbReference type="GO" id="GO:0042167">
    <property type="term" value="P:heme catabolic process"/>
    <property type="evidence" value="ECO:0007669"/>
    <property type="project" value="UniProtKB-UniRule"/>
</dbReference>
<comment type="similarity">
    <text evidence="7">Belongs to the antibiotic biosynthesis monooxygenase family. Heme-degrading monooxygenase IsdG subfamily.</text>
</comment>
<dbReference type="GO" id="GO:0020037">
    <property type="term" value="F:heme binding"/>
    <property type="evidence" value="ECO:0007669"/>
    <property type="project" value="UniProtKB-UniRule"/>
</dbReference>
<evidence type="ECO:0000256" key="4">
    <source>
        <dbReference type="ARBA" id="ARBA00023002"/>
    </source>
</evidence>
<keyword evidence="1 7" id="KW-0963">Cytoplasm</keyword>
<accession>A0A429XDW2</accession>
<protein>
    <recommendedName>
        <fullName evidence="7">Heme-degrading monooxygenase</fullName>
        <ecNumber evidence="7">1.14.14.18</ecNumber>
    </recommendedName>
    <alternativeName>
        <fullName evidence="7">Heme oxygenase</fullName>
    </alternativeName>
    <alternativeName>
        <fullName evidence="7">Iron-regulated surface determinant</fullName>
    </alternativeName>
    <alternativeName>
        <fullName evidence="7">Iron-responsive surface determinant</fullName>
    </alternativeName>
</protein>
<dbReference type="Pfam" id="PF03992">
    <property type="entry name" value="ABM"/>
    <property type="match status" value="1"/>
</dbReference>
<evidence type="ECO:0000256" key="5">
    <source>
        <dbReference type="ARBA" id="ARBA00023004"/>
    </source>
</evidence>
<dbReference type="SUPFAM" id="SSF54909">
    <property type="entry name" value="Dimeric alpha+beta barrel"/>
    <property type="match status" value="1"/>
</dbReference>
<evidence type="ECO:0000259" key="8">
    <source>
        <dbReference type="PROSITE" id="PS51725"/>
    </source>
</evidence>
<evidence type="ECO:0000256" key="2">
    <source>
        <dbReference type="ARBA" id="ARBA00022617"/>
    </source>
</evidence>
<keyword evidence="4 7" id="KW-0560">Oxidoreductase</keyword>
<feature type="binding site" description="axial binding residue" evidence="7">
    <location>
        <position position="76"/>
    </location>
    <ligand>
        <name>heme</name>
        <dbReference type="ChEBI" id="CHEBI:30413"/>
    </ligand>
    <ligandPart>
        <name>Fe</name>
        <dbReference type="ChEBI" id="CHEBI:18248"/>
    </ligandPart>
</feature>
<sequence>MVIVTNTNHIKKGEGQRLIDRFNKVGKIEYMEGFLGLEVLFNENTKDYDEVTISTRWDSKDDFTAWTKSDAFREAHSRDSGGRPDYIIDNKISFYEVKIVRNPIVPA</sequence>
<dbReference type="AlphaFoldDB" id="A0A429XDW2"/>
<name>A0A429XDW2_SIMTE</name>
<gene>
    <name evidence="7" type="primary">isdG</name>
    <name evidence="9" type="ORF">D5F11_001770</name>
</gene>
<dbReference type="GO" id="GO:0005506">
    <property type="term" value="F:iron ion binding"/>
    <property type="evidence" value="ECO:0007669"/>
    <property type="project" value="UniProtKB-UniRule"/>
</dbReference>
<dbReference type="PROSITE" id="PS51725">
    <property type="entry name" value="ABM"/>
    <property type="match status" value="1"/>
</dbReference>
<reference evidence="9 10" key="1">
    <citation type="submission" date="2018-12" db="EMBL/GenBank/DDBJ databases">
        <authorList>
            <person name="Sun L."/>
            <person name="Chen Z."/>
        </authorList>
    </citation>
    <scope>NUCLEOTIDE SEQUENCE [LARGE SCALE GENOMIC DNA]</scope>
    <source>
        <strain evidence="9 10">LMG 29736</strain>
    </source>
</reference>
<evidence type="ECO:0000256" key="7">
    <source>
        <dbReference type="HAMAP-Rule" id="MF_01272"/>
    </source>
</evidence>
<dbReference type="EMBL" id="QYTW02000001">
    <property type="protein sequence ID" value="RST61630.1"/>
    <property type="molecule type" value="Genomic_DNA"/>
</dbReference>
<dbReference type="GO" id="GO:0004392">
    <property type="term" value="F:heme oxygenase (decyclizing) activity"/>
    <property type="evidence" value="ECO:0007669"/>
    <property type="project" value="UniProtKB-UniRule"/>
</dbReference>
<comment type="subcellular location">
    <subcellularLocation>
        <location evidence="7">Cytoplasm</location>
    </subcellularLocation>
</comment>
<dbReference type="GO" id="GO:0033212">
    <property type="term" value="P:iron import into cell"/>
    <property type="evidence" value="ECO:0007669"/>
    <property type="project" value="InterPro"/>
</dbReference>
<feature type="site" description="Transition state stabilizer" evidence="7">
    <location>
        <position position="66"/>
    </location>
</feature>
<feature type="binding site" evidence="7">
    <location>
        <position position="6"/>
    </location>
    <ligand>
        <name>Fe cation</name>
        <dbReference type="ChEBI" id="CHEBI:24875"/>
    </ligand>
</feature>
<dbReference type="Proteomes" id="UP000287296">
    <property type="component" value="Unassembled WGS sequence"/>
</dbReference>
<dbReference type="InterPro" id="IPR007138">
    <property type="entry name" value="ABM_dom"/>
</dbReference>
<organism evidence="9 10">
    <name type="scientific">Siminovitchia terrae</name>
    <name type="common">Bacillus terrae</name>
    <dbReference type="NCBI Taxonomy" id="1914933"/>
    <lineage>
        <taxon>Bacteria</taxon>
        <taxon>Bacillati</taxon>
        <taxon>Bacillota</taxon>
        <taxon>Bacilli</taxon>
        <taxon>Bacillales</taxon>
        <taxon>Bacillaceae</taxon>
        <taxon>Siminovitchia</taxon>
    </lineage>
</organism>
<evidence type="ECO:0000313" key="10">
    <source>
        <dbReference type="Proteomes" id="UP000287296"/>
    </source>
</evidence>
<evidence type="ECO:0000313" key="9">
    <source>
        <dbReference type="EMBL" id="RST61630.1"/>
    </source>
</evidence>
<dbReference type="GO" id="GO:0005737">
    <property type="term" value="C:cytoplasm"/>
    <property type="evidence" value="ECO:0007669"/>
    <property type="project" value="UniProtKB-SubCell"/>
</dbReference>
<dbReference type="RefSeq" id="WP_120115775.1">
    <property type="nucleotide sequence ID" value="NZ_QYTW02000001.1"/>
</dbReference>
<comment type="caution">
    <text evidence="7">Lacks conserved residue(s) required for the propagation of feature annotation.</text>
</comment>
<keyword evidence="3 7" id="KW-0479">Metal-binding</keyword>
<evidence type="ECO:0000256" key="3">
    <source>
        <dbReference type="ARBA" id="ARBA00022723"/>
    </source>
</evidence>
<comment type="catalytic activity">
    <reaction evidence="7">
        <text>heme b + 3 reduced [NADPH--hemoprotein reductase] + 3 O2 = biliverdin IXalpha + CO + Fe(2+) + 3 oxidized [NADPH--hemoprotein reductase] + 3 H2O + H(+)</text>
        <dbReference type="Rhea" id="RHEA:21764"/>
        <dbReference type="Rhea" id="RHEA-COMP:11964"/>
        <dbReference type="Rhea" id="RHEA-COMP:11965"/>
        <dbReference type="ChEBI" id="CHEBI:15377"/>
        <dbReference type="ChEBI" id="CHEBI:15378"/>
        <dbReference type="ChEBI" id="CHEBI:15379"/>
        <dbReference type="ChEBI" id="CHEBI:17245"/>
        <dbReference type="ChEBI" id="CHEBI:29033"/>
        <dbReference type="ChEBI" id="CHEBI:57618"/>
        <dbReference type="ChEBI" id="CHEBI:57991"/>
        <dbReference type="ChEBI" id="CHEBI:58210"/>
        <dbReference type="ChEBI" id="CHEBI:60344"/>
        <dbReference type="EC" id="1.14.14.18"/>
    </reaction>
</comment>
<comment type="function">
    <text evidence="7">Allows bacterial pathogens to use the host heme as an iron source. Catalyzes the oxidative degradation of the heme macrocyclic porphyrin ring to the biliverdin in the presence of a suitable electron donor such as ascorbate or NADPH--cytochrome P450 reductase, with subsequent release of free iron.</text>
</comment>
<dbReference type="PANTHER" id="PTHR34474:SF4">
    <property type="entry name" value="HEME OXYGENASE (STAPHYLOBILIN-PRODUCING) 1"/>
    <property type="match status" value="1"/>
</dbReference>
<comment type="caution">
    <text evidence="9">The sequence shown here is derived from an EMBL/GenBank/DDBJ whole genome shotgun (WGS) entry which is preliminary data.</text>
</comment>
<dbReference type="EC" id="1.14.14.18" evidence="7"/>
<dbReference type="Gene3D" id="3.30.70.100">
    <property type="match status" value="1"/>
</dbReference>
<keyword evidence="2 7" id="KW-0349">Heme</keyword>
<dbReference type="InterPro" id="IPR023953">
    <property type="entry name" value="IsdG"/>
</dbReference>
<evidence type="ECO:0000256" key="6">
    <source>
        <dbReference type="ARBA" id="ARBA00023033"/>
    </source>
</evidence>
<feature type="domain" description="ABM" evidence="8">
    <location>
        <begin position="2"/>
        <end position="94"/>
    </location>
</feature>
<dbReference type="InterPro" id="IPR050404">
    <property type="entry name" value="Heme-degrading_MO"/>
</dbReference>
<evidence type="ECO:0000256" key="1">
    <source>
        <dbReference type="ARBA" id="ARBA00022490"/>
    </source>
</evidence>
<dbReference type="InterPro" id="IPR011008">
    <property type="entry name" value="Dimeric_a/b-barrel"/>
</dbReference>
<comment type="subunit">
    <text evidence="7">Homodimer.</text>
</comment>
<dbReference type="HAMAP" id="MF_01272">
    <property type="entry name" value="Heme_degrading_monooxygenase"/>
    <property type="match status" value="1"/>
</dbReference>